<evidence type="ECO:0000259" key="3">
    <source>
        <dbReference type="Pfam" id="PF13383"/>
    </source>
</evidence>
<feature type="compositionally biased region" description="Basic residues" evidence="1">
    <location>
        <begin position="330"/>
        <end position="348"/>
    </location>
</feature>
<keyword evidence="2" id="KW-0472">Membrane</keyword>
<evidence type="ECO:0000313" key="5">
    <source>
        <dbReference type="Proteomes" id="UP000054988"/>
    </source>
</evidence>
<evidence type="ECO:0000256" key="2">
    <source>
        <dbReference type="SAM" id="Phobius"/>
    </source>
</evidence>
<dbReference type="Proteomes" id="UP000054988">
    <property type="component" value="Unassembled WGS sequence"/>
</dbReference>
<comment type="caution">
    <text evidence="4">The sequence shown here is derived from an EMBL/GenBank/DDBJ whole genome shotgun (WGS) entry which is preliminary data.</text>
</comment>
<evidence type="ECO:0000313" key="4">
    <source>
        <dbReference type="EMBL" id="KTB43552.1"/>
    </source>
</evidence>
<proteinExistence type="predicted"/>
<dbReference type="AlphaFoldDB" id="A0A0W0G4R5"/>
<evidence type="ECO:0000256" key="1">
    <source>
        <dbReference type="SAM" id="MobiDB-lite"/>
    </source>
</evidence>
<feature type="domain" description="Methyltransferase" evidence="3">
    <location>
        <begin position="135"/>
        <end position="180"/>
    </location>
</feature>
<sequence>MTYLPFHNVCLSLIMGQLLPVSTIDSKNPGVGSPLTQRTRFVILVCLSATLFVSLFYSVSQYFSVPWLLNLPKGSPFFRPSGRPHLPPPPFHIDFIRERIKFSERQYQDLIKERPQVIRAASVVNNTEAKLWDLFPAPFQCPHHVQRLGRLTESPKWLCGLERVVHMKKCIVYSIESNSSSHKSLLTRAPNCETYTLNTAESNQTLFDFMVQNNHTFIDIINMETENLDLLEAFFGEYDFDRLASPPDPYPPPPNVPPRPIELAPVLPIGQLASVFKSGHTEHDNLPTFLKWWEKLEKFGLRPFWISPRDESVQYSFFNIRGDPLLISAHPRRPRHGKPPRNGKKPHYGHGSLEHGHPPPPPFGHRPPLEHIPHHPHSGKEPVPPPQPPHSGDRIERSWSLFEEEGSGIEDSEGFAFE</sequence>
<reference evidence="4 5" key="1">
    <citation type="submission" date="2015-12" db="EMBL/GenBank/DDBJ databases">
        <title>Draft genome sequence of Moniliophthora roreri, the causal agent of frosty pod rot of cacao.</title>
        <authorList>
            <person name="Aime M.C."/>
            <person name="Diaz-Valderrama J.R."/>
            <person name="Kijpornyongpan T."/>
            <person name="Phillips-Mora W."/>
        </authorList>
    </citation>
    <scope>NUCLEOTIDE SEQUENCE [LARGE SCALE GENOMIC DNA]</scope>
    <source>
        <strain evidence="4 5">MCA 2952</strain>
    </source>
</reference>
<dbReference type="InterPro" id="IPR025714">
    <property type="entry name" value="Methyltranfer_dom"/>
</dbReference>
<dbReference type="EMBL" id="LATX01001139">
    <property type="protein sequence ID" value="KTB43552.1"/>
    <property type="molecule type" value="Genomic_DNA"/>
</dbReference>
<feature type="transmembrane region" description="Helical" evidence="2">
    <location>
        <begin position="39"/>
        <end position="59"/>
    </location>
</feature>
<dbReference type="Pfam" id="PF13383">
    <property type="entry name" value="Methyltransf_22"/>
    <property type="match status" value="1"/>
</dbReference>
<accession>A0A0W0G4R5</accession>
<keyword evidence="2" id="KW-1133">Transmembrane helix</keyword>
<name>A0A0W0G4R5_MONRR</name>
<dbReference type="eggNOG" id="ENOG502S02V">
    <property type="taxonomic scope" value="Eukaryota"/>
</dbReference>
<protein>
    <recommendedName>
        <fullName evidence="3">Methyltransferase domain-containing protein</fullName>
    </recommendedName>
</protein>
<gene>
    <name evidence="4" type="ORF">WG66_3850</name>
</gene>
<feature type="compositionally biased region" description="Acidic residues" evidence="1">
    <location>
        <begin position="402"/>
        <end position="418"/>
    </location>
</feature>
<feature type="region of interest" description="Disordered" evidence="1">
    <location>
        <begin position="328"/>
        <end position="418"/>
    </location>
</feature>
<organism evidence="4 5">
    <name type="scientific">Moniliophthora roreri</name>
    <name type="common">Frosty pod rot fungus</name>
    <name type="synonym">Monilia roreri</name>
    <dbReference type="NCBI Taxonomy" id="221103"/>
    <lineage>
        <taxon>Eukaryota</taxon>
        <taxon>Fungi</taxon>
        <taxon>Dikarya</taxon>
        <taxon>Basidiomycota</taxon>
        <taxon>Agaricomycotina</taxon>
        <taxon>Agaricomycetes</taxon>
        <taxon>Agaricomycetidae</taxon>
        <taxon>Agaricales</taxon>
        <taxon>Marasmiineae</taxon>
        <taxon>Marasmiaceae</taxon>
        <taxon>Moniliophthora</taxon>
    </lineage>
</organism>
<keyword evidence="2" id="KW-0812">Transmembrane</keyword>